<name>A0A7C6EK04_UNCW3</name>
<evidence type="ECO:0000259" key="6">
    <source>
        <dbReference type="Pfam" id="PF00082"/>
    </source>
</evidence>
<reference evidence="8" key="1">
    <citation type="journal article" date="2020" name="mSystems">
        <title>Genome- and Community-Level Interaction Insights into Carbon Utilization and Element Cycling Functions of Hydrothermarchaeota in Hydrothermal Sediment.</title>
        <authorList>
            <person name="Zhou Z."/>
            <person name="Liu Y."/>
            <person name="Xu W."/>
            <person name="Pan J."/>
            <person name="Luo Z.H."/>
            <person name="Li M."/>
        </authorList>
    </citation>
    <scope>NUCLEOTIDE SEQUENCE [LARGE SCALE GENOMIC DNA]</scope>
    <source>
        <strain evidence="8">SpSt-783</strain>
    </source>
</reference>
<dbReference type="GO" id="GO:0004252">
    <property type="term" value="F:serine-type endopeptidase activity"/>
    <property type="evidence" value="ECO:0007669"/>
    <property type="project" value="UniProtKB-UniRule"/>
</dbReference>
<dbReference type="PROSITE" id="PS51892">
    <property type="entry name" value="SUBTILASE"/>
    <property type="match status" value="1"/>
</dbReference>
<proteinExistence type="inferred from homology"/>
<dbReference type="InterPro" id="IPR026444">
    <property type="entry name" value="Secre_tail"/>
</dbReference>
<dbReference type="InterPro" id="IPR000209">
    <property type="entry name" value="Peptidase_S8/S53_dom"/>
</dbReference>
<feature type="domain" description="Peptidase S8/S53" evidence="6">
    <location>
        <begin position="157"/>
        <end position="429"/>
    </location>
</feature>
<dbReference type="InterPro" id="IPR015500">
    <property type="entry name" value="Peptidase_S8_subtilisin-rel"/>
</dbReference>
<gene>
    <name evidence="8" type="ORF">ENV70_05075</name>
</gene>
<dbReference type="Gene3D" id="2.60.40.4070">
    <property type="match status" value="1"/>
</dbReference>
<dbReference type="EMBL" id="DTHJ01000107">
    <property type="protein sequence ID" value="HHS62966.1"/>
    <property type="molecule type" value="Genomic_DNA"/>
</dbReference>
<evidence type="ECO:0000256" key="5">
    <source>
        <dbReference type="PROSITE-ProRule" id="PRU01240"/>
    </source>
</evidence>
<dbReference type="Pfam" id="PF18962">
    <property type="entry name" value="Por_Secre_tail"/>
    <property type="match status" value="1"/>
</dbReference>
<dbReference type="GO" id="GO:0006508">
    <property type="term" value="P:proteolysis"/>
    <property type="evidence" value="ECO:0007669"/>
    <property type="project" value="UniProtKB-KW"/>
</dbReference>
<comment type="similarity">
    <text evidence="1 5">Belongs to the peptidase S8 family.</text>
</comment>
<dbReference type="AlphaFoldDB" id="A0A7C6EK04"/>
<dbReference type="Pfam" id="PF00082">
    <property type="entry name" value="Peptidase_S8"/>
    <property type="match status" value="1"/>
</dbReference>
<dbReference type="NCBIfam" id="TIGR04183">
    <property type="entry name" value="Por_Secre_tail"/>
    <property type="match status" value="1"/>
</dbReference>
<feature type="domain" description="Secretion system C-terminal sorting" evidence="7">
    <location>
        <begin position="456"/>
        <end position="543"/>
    </location>
</feature>
<dbReference type="InterPro" id="IPR036852">
    <property type="entry name" value="Peptidase_S8/S53_dom_sf"/>
</dbReference>
<keyword evidence="3 5" id="KW-0378">Hydrolase</keyword>
<dbReference type="Gene3D" id="3.40.50.200">
    <property type="entry name" value="Peptidase S8/S53 domain"/>
    <property type="match status" value="1"/>
</dbReference>
<feature type="active site" description="Charge relay system" evidence="5">
    <location>
        <position position="379"/>
    </location>
</feature>
<evidence type="ECO:0000256" key="4">
    <source>
        <dbReference type="ARBA" id="ARBA00022825"/>
    </source>
</evidence>
<keyword evidence="2 5" id="KW-0645">Protease</keyword>
<feature type="active site" description="Charge relay system" evidence="5">
    <location>
        <position position="166"/>
    </location>
</feature>
<feature type="active site" description="Charge relay system" evidence="5">
    <location>
        <position position="201"/>
    </location>
</feature>
<protein>
    <submittedName>
        <fullName evidence="8">T9SS type A sorting domain-containing protein</fullName>
    </submittedName>
</protein>
<evidence type="ECO:0000313" key="8">
    <source>
        <dbReference type="EMBL" id="HHS62966.1"/>
    </source>
</evidence>
<sequence>MFTLLLTVSILNTSVIHPFLNEKLATLKNGEMIDIVVHMKNQADLSKFPNKFSKNDKINYLKEFAESNQKDLLDYLANFSSQVSELKSYWIFNGLALKTTKDIISSLSAREDVAYITYDFKFVLKNDSLLETGILHSPEWNIQKIKADSCWSEGYDGSGVIIGNIDTGVDTTHPALQGKWYPGGWYDAVNGLPGPYDDHGHGTFTMGIICGGDGNGPFTDDIGVAPGVKFIVAKAFDSLGSAPYSVIHSCLQWFATQNARVINNPYNEGETTSLEFWNDCLNLRNLGIFLVFKGGALSTGEMRTPGNFPTVIGIGATDSLDDITWYSGRGPAPNQSPWNDPSYWYRSDWNLIKPDIAAPGQNIRSSWPGGGYEIGNGTSWAASHVTGACAILLQKDSTLTPTNLYNLLLDNADQPPQGGPYPNNEYGWGRLNIYAALNALKITEQTTKNMPLQLAIYPNPFNKSVDIICKINNPNSAHNRRLCSFNIYDVTGRVVIRFNDIVVSQISNKITWNGTDFNGNKLPPGVYFIEANLQNEKIAKKIILLGW</sequence>
<dbReference type="SUPFAM" id="SSF52743">
    <property type="entry name" value="Subtilisin-like"/>
    <property type="match status" value="1"/>
</dbReference>
<evidence type="ECO:0000256" key="3">
    <source>
        <dbReference type="ARBA" id="ARBA00022801"/>
    </source>
</evidence>
<evidence type="ECO:0000256" key="1">
    <source>
        <dbReference type="ARBA" id="ARBA00011073"/>
    </source>
</evidence>
<organism evidence="8">
    <name type="scientific">candidate division WOR-3 bacterium</name>
    <dbReference type="NCBI Taxonomy" id="2052148"/>
    <lineage>
        <taxon>Bacteria</taxon>
        <taxon>Bacteria division WOR-3</taxon>
    </lineage>
</organism>
<dbReference type="PANTHER" id="PTHR43806">
    <property type="entry name" value="PEPTIDASE S8"/>
    <property type="match status" value="1"/>
</dbReference>
<evidence type="ECO:0000259" key="7">
    <source>
        <dbReference type="Pfam" id="PF18962"/>
    </source>
</evidence>
<dbReference type="PRINTS" id="PR00723">
    <property type="entry name" value="SUBTILISIN"/>
</dbReference>
<dbReference type="InterPro" id="IPR050131">
    <property type="entry name" value="Peptidase_S8_subtilisin-like"/>
</dbReference>
<comment type="caution">
    <text evidence="8">The sequence shown here is derived from an EMBL/GenBank/DDBJ whole genome shotgun (WGS) entry which is preliminary data.</text>
</comment>
<evidence type="ECO:0000256" key="2">
    <source>
        <dbReference type="ARBA" id="ARBA00022670"/>
    </source>
</evidence>
<keyword evidence="4 5" id="KW-0720">Serine protease</keyword>
<accession>A0A7C6EK04</accession>
<dbReference type="PANTHER" id="PTHR43806:SF67">
    <property type="entry name" value="EGF-LIKE DOMAIN-CONTAINING PROTEIN"/>
    <property type="match status" value="1"/>
</dbReference>